<evidence type="ECO:0000256" key="7">
    <source>
        <dbReference type="SAM" id="MobiDB-lite"/>
    </source>
</evidence>
<comment type="subcellular location">
    <subcellularLocation>
        <location evidence="1">Endoplasmic reticulum membrane</location>
        <topology evidence="1">Multi-pass membrane protein</topology>
    </subcellularLocation>
</comment>
<evidence type="ECO:0000256" key="1">
    <source>
        <dbReference type="ARBA" id="ARBA00004477"/>
    </source>
</evidence>
<accession>A0A0D2AP12</accession>
<evidence type="ECO:0000256" key="2">
    <source>
        <dbReference type="ARBA" id="ARBA00022692"/>
    </source>
</evidence>
<dbReference type="HOGENOM" id="CLU_043048_0_0_1"/>
<feature type="region of interest" description="Disordered" evidence="7">
    <location>
        <begin position="309"/>
        <end position="423"/>
    </location>
</feature>
<keyword evidence="6 8" id="KW-0472">Membrane</keyword>
<evidence type="ECO:0000256" key="6">
    <source>
        <dbReference type="ARBA" id="ARBA00023136"/>
    </source>
</evidence>
<dbReference type="GO" id="GO:0140042">
    <property type="term" value="P:lipid droplet formation"/>
    <property type="evidence" value="ECO:0007669"/>
    <property type="project" value="UniProtKB-ARBA"/>
</dbReference>
<name>A0A0D2AP12_9PEZI</name>
<sequence>MTTARGQHRHPPETPAFNASRLECHESVDMSDVSNDELEPGVLILAKDALIKRLQKPLSVVTSKTAQKAYLSTILAILTASILLFTAAIAYVAFYFSYVPDRGISRPIYLQFGPSHPPYGYASIQGALISQQPYDVKVILHMPRTPNNKAAGNFMIDLQLIAPGSTSDGVVDDKNKVLAKSSRPAILNYKSATMELVQQGFSLPWHLIGWREEAEVLKVPMIESVEFPKGWRNIPDHVRLELRSDEKLQVYSAKIEITARLRGLRYLMYSFRITSFIILTGMFWTVELIVTTIVWLSLSTYLTSMSSRGAESKKEDTWSTKHEPQIKDEPEISDTPHTFPTLTGQPPLHYASPQVKQEKEEEEEENLPAEHQTHAGEQADDEDDDGGRAQEIRGYTDSGIGTSMESTGPKSTIRRRRSHMDGE</sequence>
<feature type="compositionally biased region" description="Basic and acidic residues" evidence="7">
    <location>
        <begin position="310"/>
        <end position="330"/>
    </location>
</feature>
<dbReference type="GO" id="GO:0005789">
    <property type="term" value="C:endoplasmic reticulum membrane"/>
    <property type="evidence" value="ECO:0007669"/>
    <property type="project" value="UniProtKB-SubCell"/>
</dbReference>
<keyword evidence="2 8" id="KW-0812">Transmembrane</keyword>
<dbReference type="GO" id="GO:0006629">
    <property type="term" value="P:lipid metabolic process"/>
    <property type="evidence" value="ECO:0007669"/>
    <property type="project" value="UniProtKB-KW"/>
</dbReference>
<dbReference type="Proteomes" id="UP000053259">
    <property type="component" value="Unassembled WGS sequence"/>
</dbReference>
<reference evidence="9 10" key="1">
    <citation type="submission" date="2015-01" db="EMBL/GenBank/DDBJ databases">
        <title>The Genome Sequence of Ochroconis gallopava CBS43764.</title>
        <authorList>
            <consortium name="The Broad Institute Genomics Platform"/>
            <person name="Cuomo C."/>
            <person name="de Hoog S."/>
            <person name="Gorbushina A."/>
            <person name="Stielow B."/>
            <person name="Teixiera M."/>
            <person name="Abouelleil A."/>
            <person name="Chapman S.B."/>
            <person name="Priest M."/>
            <person name="Young S.K."/>
            <person name="Wortman J."/>
            <person name="Nusbaum C."/>
            <person name="Birren B."/>
        </authorList>
    </citation>
    <scope>NUCLEOTIDE SEQUENCE [LARGE SCALE GENOMIC DNA]</scope>
    <source>
        <strain evidence="9 10">CBS 43764</strain>
    </source>
</reference>
<feature type="compositionally biased region" description="Polar residues" evidence="7">
    <location>
        <begin position="399"/>
        <end position="410"/>
    </location>
</feature>
<evidence type="ECO:0000256" key="8">
    <source>
        <dbReference type="SAM" id="Phobius"/>
    </source>
</evidence>
<dbReference type="InParanoid" id="A0A0D2AP12"/>
<dbReference type="STRING" id="253628.A0A0D2AP12"/>
<proteinExistence type="predicted"/>
<dbReference type="CDD" id="cd23995">
    <property type="entry name" value="Seipin_BSCL2_like"/>
    <property type="match status" value="1"/>
</dbReference>
<dbReference type="PANTHER" id="PTHR21212:SF0">
    <property type="entry name" value="SEIPIN"/>
    <property type="match status" value="1"/>
</dbReference>
<dbReference type="Pfam" id="PF06775">
    <property type="entry name" value="Seipin"/>
    <property type="match status" value="1"/>
</dbReference>
<dbReference type="GeneID" id="27309300"/>
<dbReference type="OrthoDB" id="3990054at2759"/>
<dbReference type="InterPro" id="IPR009617">
    <property type="entry name" value="Seipin"/>
</dbReference>
<organism evidence="9 10">
    <name type="scientific">Verruconis gallopava</name>
    <dbReference type="NCBI Taxonomy" id="253628"/>
    <lineage>
        <taxon>Eukaryota</taxon>
        <taxon>Fungi</taxon>
        <taxon>Dikarya</taxon>
        <taxon>Ascomycota</taxon>
        <taxon>Pezizomycotina</taxon>
        <taxon>Dothideomycetes</taxon>
        <taxon>Pleosporomycetidae</taxon>
        <taxon>Venturiales</taxon>
        <taxon>Sympoventuriaceae</taxon>
        <taxon>Verruconis</taxon>
    </lineage>
</organism>
<feature type="compositionally biased region" description="Polar residues" evidence="7">
    <location>
        <begin position="335"/>
        <end position="344"/>
    </location>
</feature>
<gene>
    <name evidence="9" type="ORF">PV09_01327</name>
</gene>
<keyword evidence="10" id="KW-1185">Reference proteome</keyword>
<keyword evidence="4 8" id="KW-1133">Transmembrane helix</keyword>
<evidence type="ECO:0008006" key="11">
    <source>
        <dbReference type="Google" id="ProtNLM"/>
    </source>
</evidence>
<evidence type="ECO:0000256" key="4">
    <source>
        <dbReference type="ARBA" id="ARBA00022989"/>
    </source>
</evidence>
<dbReference type="RefSeq" id="XP_016218292.1">
    <property type="nucleotide sequence ID" value="XM_016354197.1"/>
</dbReference>
<feature type="transmembrane region" description="Helical" evidence="8">
    <location>
        <begin position="69"/>
        <end position="96"/>
    </location>
</feature>
<feature type="transmembrane region" description="Helical" evidence="8">
    <location>
        <begin position="269"/>
        <end position="298"/>
    </location>
</feature>
<protein>
    <recommendedName>
        <fullName evidence="11">Seipin</fullName>
    </recommendedName>
</protein>
<keyword evidence="5" id="KW-0443">Lipid metabolism</keyword>
<feature type="compositionally biased region" description="Basic residues" evidence="7">
    <location>
        <begin position="412"/>
        <end position="423"/>
    </location>
</feature>
<evidence type="ECO:0000256" key="3">
    <source>
        <dbReference type="ARBA" id="ARBA00022824"/>
    </source>
</evidence>
<dbReference type="AlphaFoldDB" id="A0A0D2AP12"/>
<evidence type="ECO:0000313" key="10">
    <source>
        <dbReference type="Proteomes" id="UP000053259"/>
    </source>
</evidence>
<dbReference type="VEuPathDB" id="FungiDB:PV09_01327"/>
<evidence type="ECO:0000256" key="5">
    <source>
        <dbReference type="ARBA" id="ARBA00023098"/>
    </source>
</evidence>
<dbReference type="PANTHER" id="PTHR21212">
    <property type="entry name" value="BERNARDINELLI-SEIP CONGENITAL LIPODYSTROPHY 2 HOMOLOG BSCL2 PROTEIN"/>
    <property type="match status" value="1"/>
</dbReference>
<evidence type="ECO:0000313" key="9">
    <source>
        <dbReference type="EMBL" id="KIW08423.1"/>
    </source>
</evidence>
<keyword evidence="3" id="KW-0256">Endoplasmic reticulum</keyword>
<dbReference type="EMBL" id="KN847531">
    <property type="protein sequence ID" value="KIW08423.1"/>
    <property type="molecule type" value="Genomic_DNA"/>
</dbReference>